<evidence type="ECO:0000313" key="10">
    <source>
        <dbReference type="Proteomes" id="UP000006048"/>
    </source>
</evidence>
<dbReference type="InterPro" id="IPR051811">
    <property type="entry name" value="Cytochrome_c550/c551-like"/>
</dbReference>
<evidence type="ECO:0000256" key="4">
    <source>
        <dbReference type="ARBA" id="ARBA00022982"/>
    </source>
</evidence>
<dbReference type="PANTHER" id="PTHR37823:SF1">
    <property type="entry name" value="CYTOCHROME C-553-LIKE"/>
    <property type="match status" value="1"/>
</dbReference>
<evidence type="ECO:0000313" key="9">
    <source>
        <dbReference type="EMBL" id="AFM12653.1"/>
    </source>
</evidence>
<dbReference type="KEGG" id="tpx:Turpa_2007"/>
<dbReference type="AlphaFoldDB" id="I4B5U6"/>
<dbReference type="Gene3D" id="1.10.760.10">
    <property type="entry name" value="Cytochrome c-like domain"/>
    <property type="match status" value="1"/>
</dbReference>
<evidence type="ECO:0000259" key="8">
    <source>
        <dbReference type="PROSITE" id="PS51007"/>
    </source>
</evidence>
<evidence type="ECO:0000256" key="7">
    <source>
        <dbReference type="SAM" id="SignalP"/>
    </source>
</evidence>
<dbReference type="PROSITE" id="PS51257">
    <property type="entry name" value="PROKAR_LIPOPROTEIN"/>
    <property type="match status" value="1"/>
</dbReference>
<keyword evidence="1" id="KW-0813">Transport</keyword>
<dbReference type="PANTHER" id="PTHR37823">
    <property type="entry name" value="CYTOCHROME C-553-LIKE"/>
    <property type="match status" value="1"/>
</dbReference>
<accession>I4B5U6</accession>
<keyword evidence="5 6" id="KW-0408">Iron</keyword>
<organism evidence="9 10">
    <name type="scientific">Turneriella parva (strain ATCC BAA-1111 / DSM 21527 / NCTC 11395 / H)</name>
    <name type="common">Leptospira parva</name>
    <dbReference type="NCBI Taxonomy" id="869212"/>
    <lineage>
        <taxon>Bacteria</taxon>
        <taxon>Pseudomonadati</taxon>
        <taxon>Spirochaetota</taxon>
        <taxon>Spirochaetia</taxon>
        <taxon>Leptospirales</taxon>
        <taxon>Leptospiraceae</taxon>
        <taxon>Turneriella</taxon>
    </lineage>
</organism>
<dbReference type="RefSeq" id="WP_014803160.1">
    <property type="nucleotide sequence ID" value="NC_018020.1"/>
</dbReference>
<dbReference type="STRING" id="869212.Turpa_2007"/>
<sequence length="268" mass="29970">MKAAYLLIIALACVSASCARSEKSLTVKTGTLEKKIPLSELKQKFAPENITVDDYYLKRSVVYRALPLAKMLAAFAVDFPAYDEFIFRCADGYLAHVSRADFEAGRLADFYLAFGENSDAFSAKIPQGKALVSPEPFYAVSTNLAGFQTLSWPYEVVAIELVNFREMFPAIYFAGMEKQPGVAMGFDLFRKECLKCHSLNLQGGDIGPELNVPQNITEYRDAATLRRFIRNASAFRARSKMPSYEHLSDKQIENILSYLRAMAGHKAH</sequence>
<evidence type="ECO:0000256" key="3">
    <source>
        <dbReference type="ARBA" id="ARBA00022723"/>
    </source>
</evidence>
<dbReference type="OrthoDB" id="9809720at2"/>
<dbReference type="PATRIC" id="fig|869212.3.peg.2013"/>
<keyword evidence="4" id="KW-0249">Electron transport</keyword>
<dbReference type="GO" id="GO:0046872">
    <property type="term" value="F:metal ion binding"/>
    <property type="evidence" value="ECO:0007669"/>
    <property type="project" value="UniProtKB-KW"/>
</dbReference>
<dbReference type="PROSITE" id="PS51007">
    <property type="entry name" value="CYTC"/>
    <property type="match status" value="1"/>
</dbReference>
<gene>
    <name evidence="9" type="ordered locus">Turpa_2007</name>
</gene>
<feature type="domain" description="Cytochrome c" evidence="8">
    <location>
        <begin position="180"/>
        <end position="263"/>
    </location>
</feature>
<proteinExistence type="predicted"/>
<protein>
    <recommendedName>
        <fullName evidence="8">Cytochrome c domain-containing protein</fullName>
    </recommendedName>
</protein>
<feature type="chain" id="PRO_5003685926" description="Cytochrome c domain-containing protein" evidence="7">
    <location>
        <begin position="20"/>
        <end position="268"/>
    </location>
</feature>
<feature type="signal peptide" evidence="7">
    <location>
        <begin position="1"/>
        <end position="19"/>
    </location>
</feature>
<evidence type="ECO:0000256" key="2">
    <source>
        <dbReference type="ARBA" id="ARBA00022617"/>
    </source>
</evidence>
<keyword evidence="2 6" id="KW-0349">Heme</keyword>
<dbReference type="GO" id="GO:0020037">
    <property type="term" value="F:heme binding"/>
    <property type="evidence" value="ECO:0007669"/>
    <property type="project" value="InterPro"/>
</dbReference>
<dbReference type="HOGENOM" id="CLU_085060_0_0_12"/>
<dbReference type="Proteomes" id="UP000006048">
    <property type="component" value="Chromosome"/>
</dbReference>
<evidence type="ECO:0000256" key="1">
    <source>
        <dbReference type="ARBA" id="ARBA00022448"/>
    </source>
</evidence>
<name>I4B5U6_TURPD</name>
<dbReference type="InterPro" id="IPR036909">
    <property type="entry name" value="Cyt_c-like_dom_sf"/>
</dbReference>
<keyword evidence="3 6" id="KW-0479">Metal-binding</keyword>
<dbReference type="EMBL" id="CP002959">
    <property type="protein sequence ID" value="AFM12653.1"/>
    <property type="molecule type" value="Genomic_DNA"/>
</dbReference>
<evidence type="ECO:0000256" key="6">
    <source>
        <dbReference type="PROSITE-ProRule" id="PRU00433"/>
    </source>
</evidence>
<keyword evidence="7" id="KW-0732">Signal</keyword>
<reference evidence="9 10" key="1">
    <citation type="submission" date="2012-06" db="EMBL/GenBank/DDBJ databases">
        <title>The complete chromosome of genome of Turneriella parva DSM 21527.</title>
        <authorList>
            <consortium name="US DOE Joint Genome Institute (JGI-PGF)"/>
            <person name="Lucas S."/>
            <person name="Han J."/>
            <person name="Lapidus A."/>
            <person name="Bruce D."/>
            <person name="Goodwin L."/>
            <person name="Pitluck S."/>
            <person name="Peters L."/>
            <person name="Kyrpides N."/>
            <person name="Mavromatis K."/>
            <person name="Ivanova N."/>
            <person name="Mikhailova N."/>
            <person name="Chertkov O."/>
            <person name="Detter J.C."/>
            <person name="Tapia R."/>
            <person name="Han C."/>
            <person name="Land M."/>
            <person name="Hauser L."/>
            <person name="Markowitz V."/>
            <person name="Cheng J.-F."/>
            <person name="Hugenholtz P."/>
            <person name="Woyke T."/>
            <person name="Wu D."/>
            <person name="Gronow S."/>
            <person name="Wellnitz S."/>
            <person name="Brambilla E."/>
            <person name="Klenk H.-P."/>
            <person name="Eisen J.A."/>
        </authorList>
    </citation>
    <scope>NUCLEOTIDE SEQUENCE [LARGE SCALE GENOMIC DNA]</scope>
    <source>
        <strain evidence="10">ATCC BAA-1111 / DSM 21527 / NCTC 11395 / H</strain>
    </source>
</reference>
<dbReference type="InterPro" id="IPR009056">
    <property type="entry name" value="Cyt_c-like_dom"/>
</dbReference>
<dbReference type="SUPFAM" id="SSF46626">
    <property type="entry name" value="Cytochrome c"/>
    <property type="match status" value="1"/>
</dbReference>
<dbReference type="GO" id="GO:0009055">
    <property type="term" value="F:electron transfer activity"/>
    <property type="evidence" value="ECO:0007669"/>
    <property type="project" value="InterPro"/>
</dbReference>
<keyword evidence="10" id="KW-1185">Reference proteome</keyword>
<dbReference type="Pfam" id="PF13442">
    <property type="entry name" value="Cytochrome_CBB3"/>
    <property type="match status" value="1"/>
</dbReference>
<evidence type="ECO:0000256" key="5">
    <source>
        <dbReference type="ARBA" id="ARBA00023004"/>
    </source>
</evidence>